<dbReference type="KEGG" id="sna:Snas_0247"/>
<dbReference type="SMART" id="SM01022">
    <property type="entry name" value="ASCH"/>
    <property type="match status" value="1"/>
</dbReference>
<dbReference type="PANTHER" id="PTHR39203">
    <property type="entry name" value="CYTOPLASMIC PROTEIN-RELATED"/>
    <property type="match status" value="1"/>
</dbReference>
<evidence type="ECO:0000313" key="3">
    <source>
        <dbReference type="Proteomes" id="UP000000844"/>
    </source>
</evidence>
<dbReference type="EMBL" id="CP001778">
    <property type="protein sequence ID" value="ADD39965.1"/>
    <property type="molecule type" value="Genomic_DNA"/>
</dbReference>
<feature type="domain" description="ASCH" evidence="1">
    <location>
        <begin position="1"/>
        <end position="109"/>
    </location>
</feature>
<sequence length="110" mass="12300">MYLNGRKTAGSSIKEDFLAAGDPLPRVGNFWIVLNSRAEPACLLRTEKIAVHKFYDVPPQIAVAEGEGDLSLEHWRRVHQAAYEPHLAEWGLASIADATVITEYYTLLFT</sequence>
<dbReference type="PANTHER" id="PTHR39203:SF1">
    <property type="entry name" value="CYTOPLASMIC PROTEIN"/>
    <property type="match status" value="1"/>
</dbReference>
<evidence type="ECO:0000313" key="2">
    <source>
        <dbReference type="EMBL" id="ADD39965.1"/>
    </source>
</evidence>
<evidence type="ECO:0000259" key="1">
    <source>
        <dbReference type="SMART" id="SM01022"/>
    </source>
</evidence>
<reference evidence="2 3" key="1">
    <citation type="journal article" date="2009" name="Stand. Genomic Sci.">
        <title>Complete genome sequence of Stackebrandtia nassauensis type strain (LLR-40K-21).</title>
        <authorList>
            <person name="Munk C."/>
            <person name="Lapidus A."/>
            <person name="Copeland A."/>
            <person name="Jando M."/>
            <person name="Mayilraj S."/>
            <person name="Glavina Del Rio T."/>
            <person name="Nolan M."/>
            <person name="Chen F."/>
            <person name="Lucas S."/>
            <person name="Tice H."/>
            <person name="Cheng J.F."/>
            <person name="Han C."/>
            <person name="Detter J.C."/>
            <person name="Bruce D."/>
            <person name="Goodwin L."/>
            <person name="Chain P."/>
            <person name="Pitluck S."/>
            <person name="Goker M."/>
            <person name="Ovchinikova G."/>
            <person name="Pati A."/>
            <person name="Ivanova N."/>
            <person name="Mavromatis K."/>
            <person name="Chen A."/>
            <person name="Palaniappan K."/>
            <person name="Land M."/>
            <person name="Hauser L."/>
            <person name="Chang Y.J."/>
            <person name="Jeffries C.D."/>
            <person name="Bristow J."/>
            <person name="Eisen J.A."/>
            <person name="Markowitz V."/>
            <person name="Hugenholtz P."/>
            <person name="Kyrpides N.C."/>
            <person name="Klenk H.P."/>
        </authorList>
    </citation>
    <scope>NUCLEOTIDE SEQUENCE [LARGE SCALE GENOMIC DNA]</scope>
    <source>
        <strain evidence="3">DSM 44728 / CIP 108903 / NRRL B-16338 / NBRC 102104 / LLR-40K-21</strain>
    </source>
</reference>
<proteinExistence type="predicted"/>
<protein>
    <recommendedName>
        <fullName evidence="1">ASCH domain-containing protein</fullName>
    </recommendedName>
</protein>
<dbReference type="SUPFAM" id="SSF88697">
    <property type="entry name" value="PUA domain-like"/>
    <property type="match status" value="1"/>
</dbReference>
<dbReference type="InterPro" id="IPR015947">
    <property type="entry name" value="PUA-like_sf"/>
</dbReference>
<dbReference type="InterPro" id="IPR009326">
    <property type="entry name" value="DUF984"/>
</dbReference>
<gene>
    <name evidence="2" type="ordered locus">Snas_0247</name>
</gene>
<keyword evidence="3" id="KW-1185">Reference proteome</keyword>
<dbReference type="HOGENOM" id="CLU_102450_2_0_11"/>
<dbReference type="eggNOG" id="COG4405">
    <property type="taxonomic scope" value="Bacteria"/>
</dbReference>
<accession>D3Q2Z5</accession>
<name>D3Q2Z5_STANL</name>
<dbReference type="RefSeq" id="WP_013015536.1">
    <property type="nucleotide sequence ID" value="NC_013947.1"/>
</dbReference>
<dbReference type="InterPro" id="IPR007374">
    <property type="entry name" value="ASCH_domain"/>
</dbReference>
<dbReference type="AlphaFoldDB" id="D3Q2Z5"/>
<dbReference type="Pfam" id="PF04266">
    <property type="entry name" value="ASCH"/>
    <property type="match status" value="1"/>
</dbReference>
<dbReference type="Gene3D" id="3.10.400.10">
    <property type="entry name" value="Sulfate adenylyltransferase"/>
    <property type="match status" value="1"/>
</dbReference>
<dbReference type="Proteomes" id="UP000000844">
    <property type="component" value="Chromosome"/>
</dbReference>
<organism evidence="2 3">
    <name type="scientific">Stackebrandtia nassauensis (strain DSM 44728 / CIP 108903 / NRRL B-16338 / NBRC 102104 / LLR-40K-21)</name>
    <dbReference type="NCBI Taxonomy" id="446470"/>
    <lineage>
        <taxon>Bacteria</taxon>
        <taxon>Bacillati</taxon>
        <taxon>Actinomycetota</taxon>
        <taxon>Actinomycetes</taxon>
        <taxon>Glycomycetales</taxon>
        <taxon>Glycomycetaceae</taxon>
        <taxon>Stackebrandtia</taxon>
    </lineage>
</organism>